<organism evidence="3 4">
    <name type="scientific">Helianthus annuus</name>
    <name type="common">Common sunflower</name>
    <dbReference type="NCBI Taxonomy" id="4232"/>
    <lineage>
        <taxon>Eukaryota</taxon>
        <taxon>Viridiplantae</taxon>
        <taxon>Streptophyta</taxon>
        <taxon>Embryophyta</taxon>
        <taxon>Tracheophyta</taxon>
        <taxon>Spermatophyta</taxon>
        <taxon>Magnoliopsida</taxon>
        <taxon>eudicotyledons</taxon>
        <taxon>Gunneridae</taxon>
        <taxon>Pentapetalae</taxon>
        <taxon>asterids</taxon>
        <taxon>campanulids</taxon>
        <taxon>Asterales</taxon>
        <taxon>Asteraceae</taxon>
        <taxon>Asteroideae</taxon>
        <taxon>Heliantheae alliance</taxon>
        <taxon>Heliantheae</taxon>
        <taxon>Helianthus</taxon>
    </lineage>
</organism>
<accession>A0A251VUM2</accession>
<gene>
    <name evidence="3" type="ORF">HannXRQ_Chr01g0030291</name>
    <name evidence="2" type="ORF">HanXRQr2_Chr01g0044571</name>
</gene>
<dbReference type="InParanoid" id="A0A251VUM2"/>
<sequence length="96" mass="11093">MSSNEDPSTILMFLIVYLLHNCTCISCDFPFSRSPRTWCSRGRGRGWSLLHMGRRGMLQRFQIRLKQRHESIKRAERSSGAPSNDLGQYCEATILK</sequence>
<keyword evidence="1" id="KW-0732">Signal</keyword>
<name>A0A251VUM2_HELAN</name>
<dbReference type="EMBL" id="CM007890">
    <property type="protein sequence ID" value="OTG38491.1"/>
    <property type="molecule type" value="Genomic_DNA"/>
</dbReference>
<reference evidence="3" key="2">
    <citation type="submission" date="2017-02" db="EMBL/GenBank/DDBJ databases">
        <title>Sunflower complete genome.</title>
        <authorList>
            <person name="Langlade N."/>
            <person name="Munos S."/>
        </authorList>
    </citation>
    <scope>NUCLEOTIDE SEQUENCE [LARGE SCALE GENOMIC DNA]</scope>
    <source>
        <tissue evidence="3">Leaves</tissue>
    </source>
</reference>
<proteinExistence type="predicted"/>
<feature type="signal peptide" evidence="1">
    <location>
        <begin position="1"/>
        <end position="24"/>
    </location>
</feature>
<evidence type="ECO:0000313" key="4">
    <source>
        <dbReference type="Proteomes" id="UP000215914"/>
    </source>
</evidence>
<protein>
    <recommendedName>
        <fullName evidence="5">Secreted protein</fullName>
    </recommendedName>
</protein>
<dbReference type="EMBL" id="MNCJ02000316">
    <property type="protein sequence ID" value="KAF5824020.1"/>
    <property type="molecule type" value="Genomic_DNA"/>
</dbReference>
<reference evidence="2 4" key="1">
    <citation type="journal article" date="2017" name="Nature">
        <title>The sunflower genome provides insights into oil metabolism, flowering and Asterid evolution.</title>
        <authorList>
            <person name="Badouin H."/>
            <person name="Gouzy J."/>
            <person name="Grassa C.J."/>
            <person name="Murat F."/>
            <person name="Staton S.E."/>
            <person name="Cottret L."/>
            <person name="Lelandais-Briere C."/>
            <person name="Owens G.L."/>
            <person name="Carrere S."/>
            <person name="Mayjonade B."/>
            <person name="Legrand L."/>
            <person name="Gill N."/>
            <person name="Kane N.C."/>
            <person name="Bowers J.E."/>
            <person name="Hubner S."/>
            <person name="Bellec A."/>
            <person name="Berard A."/>
            <person name="Berges H."/>
            <person name="Blanchet N."/>
            <person name="Boniface M.C."/>
            <person name="Brunel D."/>
            <person name="Catrice O."/>
            <person name="Chaidir N."/>
            <person name="Claudel C."/>
            <person name="Donnadieu C."/>
            <person name="Faraut T."/>
            <person name="Fievet G."/>
            <person name="Helmstetter N."/>
            <person name="King M."/>
            <person name="Knapp S.J."/>
            <person name="Lai Z."/>
            <person name="Le Paslier M.C."/>
            <person name="Lippi Y."/>
            <person name="Lorenzon L."/>
            <person name="Mandel J.R."/>
            <person name="Marage G."/>
            <person name="Marchand G."/>
            <person name="Marquand E."/>
            <person name="Bret-Mestries E."/>
            <person name="Morien E."/>
            <person name="Nambeesan S."/>
            <person name="Nguyen T."/>
            <person name="Pegot-Espagnet P."/>
            <person name="Pouilly N."/>
            <person name="Raftis F."/>
            <person name="Sallet E."/>
            <person name="Schiex T."/>
            <person name="Thomas J."/>
            <person name="Vandecasteele C."/>
            <person name="Vares D."/>
            <person name="Vear F."/>
            <person name="Vautrin S."/>
            <person name="Crespi M."/>
            <person name="Mangin B."/>
            <person name="Burke J.M."/>
            <person name="Salse J."/>
            <person name="Munos S."/>
            <person name="Vincourt P."/>
            <person name="Rieseberg L.H."/>
            <person name="Langlade N.B."/>
        </authorList>
    </citation>
    <scope>NUCLEOTIDE SEQUENCE [LARGE SCALE GENOMIC DNA]</scope>
    <source>
        <strain evidence="4">cv. SF193</strain>
        <tissue evidence="2">Leaves</tissue>
    </source>
</reference>
<dbReference type="AlphaFoldDB" id="A0A251VUM2"/>
<dbReference type="Gramene" id="mRNA:HanXRQr2_Chr01g0044571">
    <property type="protein sequence ID" value="mRNA:HanXRQr2_Chr01g0044571"/>
    <property type="gene ID" value="HanXRQr2_Chr01g0044571"/>
</dbReference>
<evidence type="ECO:0000313" key="2">
    <source>
        <dbReference type="EMBL" id="KAF5824020.1"/>
    </source>
</evidence>
<keyword evidence="4" id="KW-1185">Reference proteome</keyword>
<evidence type="ECO:0008006" key="5">
    <source>
        <dbReference type="Google" id="ProtNLM"/>
    </source>
</evidence>
<evidence type="ECO:0000313" key="3">
    <source>
        <dbReference type="EMBL" id="OTG38491.1"/>
    </source>
</evidence>
<evidence type="ECO:0000256" key="1">
    <source>
        <dbReference type="SAM" id="SignalP"/>
    </source>
</evidence>
<feature type="chain" id="PRO_5013236478" description="Secreted protein" evidence="1">
    <location>
        <begin position="25"/>
        <end position="96"/>
    </location>
</feature>
<reference evidence="2" key="3">
    <citation type="submission" date="2020-06" db="EMBL/GenBank/DDBJ databases">
        <title>Helianthus annuus Genome sequencing and assembly Release 2.</title>
        <authorList>
            <person name="Gouzy J."/>
            <person name="Langlade N."/>
            <person name="Munos S."/>
        </authorList>
    </citation>
    <scope>NUCLEOTIDE SEQUENCE</scope>
    <source>
        <tissue evidence="2">Leaves</tissue>
    </source>
</reference>
<dbReference type="Proteomes" id="UP000215914">
    <property type="component" value="Chromosome 1"/>
</dbReference>